<evidence type="ECO:0000313" key="4">
    <source>
        <dbReference type="RefSeq" id="XP_023166964.1"/>
    </source>
</evidence>
<dbReference type="AlphaFoldDB" id="A0A6J1LLZ6"/>
<dbReference type="CTD" id="57146"/>
<organism evidence="3 4">
    <name type="scientific">Drosophila hydei</name>
    <name type="common">Fruit fly</name>
    <dbReference type="NCBI Taxonomy" id="7224"/>
    <lineage>
        <taxon>Eukaryota</taxon>
        <taxon>Metazoa</taxon>
        <taxon>Ecdysozoa</taxon>
        <taxon>Arthropoda</taxon>
        <taxon>Hexapoda</taxon>
        <taxon>Insecta</taxon>
        <taxon>Pterygota</taxon>
        <taxon>Neoptera</taxon>
        <taxon>Endopterygota</taxon>
        <taxon>Diptera</taxon>
        <taxon>Brachycera</taxon>
        <taxon>Muscomorpha</taxon>
        <taxon>Ephydroidea</taxon>
        <taxon>Drosophilidae</taxon>
        <taxon>Drosophila</taxon>
    </lineage>
</organism>
<dbReference type="RefSeq" id="XP_023166964.1">
    <property type="nucleotide sequence ID" value="XM_023311196.2"/>
</dbReference>
<gene>
    <name evidence="4" type="primary">LOC111596825</name>
</gene>
<dbReference type="Proteomes" id="UP000504633">
    <property type="component" value="Unplaced"/>
</dbReference>
<reference evidence="4" key="1">
    <citation type="submission" date="2025-08" db="UniProtKB">
        <authorList>
            <consortium name="RefSeq"/>
        </authorList>
    </citation>
    <scope>IDENTIFICATION</scope>
    <source>
        <strain evidence="4">15085-1641.00</strain>
        <tissue evidence="4">Whole body</tissue>
    </source>
</reference>
<dbReference type="Pfam" id="PF16015">
    <property type="entry name" value="Promethin"/>
    <property type="match status" value="1"/>
</dbReference>
<proteinExistence type="predicted"/>
<evidence type="ECO:0000313" key="3">
    <source>
        <dbReference type="Proteomes" id="UP000504633"/>
    </source>
</evidence>
<dbReference type="GeneID" id="111596825"/>
<keyword evidence="2" id="KW-0472">Membrane</keyword>
<keyword evidence="2" id="KW-0812">Transmembrane</keyword>
<keyword evidence="2" id="KW-1133">Transmembrane helix</keyword>
<feature type="region of interest" description="Disordered" evidence="1">
    <location>
        <begin position="1"/>
        <end position="20"/>
    </location>
</feature>
<evidence type="ECO:0000256" key="2">
    <source>
        <dbReference type="SAM" id="Phobius"/>
    </source>
</evidence>
<protein>
    <submittedName>
        <fullName evidence="4">Uncharacterized protein LOC111596825</fullName>
    </submittedName>
</protein>
<name>A0A6J1LLZ6_DROHY</name>
<feature type="transmembrane region" description="Helical" evidence="2">
    <location>
        <begin position="113"/>
        <end position="142"/>
    </location>
</feature>
<dbReference type="KEGG" id="dhe:111596825"/>
<accession>A0A6J1LLZ6</accession>
<evidence type="ECO:0000256" key="1">
    <source>
        <dbReference type="SAM" id="MobiDB-lite"/>
    </source>
</evidence>
<sequence length="175" mass="19550">MTQSNNTHANSKQDTDSDSLSLNPEQLLEGLFQALQKLWLQGRRLVYFIMSELGGNEFFEAAVSWCVQHPDLSICLLAAGFVFLLPLLIIFGFGFITLVITFTGILVLEGTLLTFVLMIFFACIGSLAIAFIIFAVVAYFGFSQIYGFLGMERYRDAFLRFLQENISAATVNESN</sequence>
<keyword evidence="3" id="KW-1185">Reference proteome</keyword>
<dbReference type="OrthoDB" id="8019798at2759"/>
<feature type="transmembrane region" description="Helical" evidence="2">
    <location>
        <begin position="74"/>
        <end position="107"/>
    </location>
</feature>
<dbReference type="OMA" id="GNELFEA"/>